<protein>
    <recommendedName>
        <fullName evidence="1">DNA-directed DNA polymerase</fullName>
        <ecNumber evidence="1">2.7.7.7</ecNumber>
    </recommendedName>
</protein>
<name>A0A1F7WTM5_9BACT</name>
<evidence type="ECO:0000313" key="10">
    <source>
        <dbReference type="Proteomes" id="UP000178812"/>
    </source>
</evidence>
<keyword evidence="5" id="KW-0239">DNA-directed DNA polymerase</keyword>
<dbReference type="InterPro" id="IPR043519">
    <property type="entry name" value="NT_sf"/>
</dbReference>
<dbReference type="Pfam" id="PF14520">
    <property type="entry name" value="HHH_5"/>
    <property type="match status" value="1"/>
</dbReference>
<dbReference type="SUPFAM" id="SSF81301">
    <property type="entry name" value="Nucleotidyltransferase"/>
    <property type="match status" value="1"/>
</dbReference>
<dbReference type="AlphaFoldDB" id="A0A1F7WTM5"/>
<dbReference type="GO" id="GO:0005829">
    <property type="term" value="C:cytosol"/>
    <property type="evidence" value="ECO:0007669"/>
    <property type="project" value="TreeGrafter"/>
</dbReference>
<organism evidence="9 10">
    <name type="scientific">Candidatus Woesebacteria bacterium GWB1_43_5</name>
    <dbReference type="NCBI Taxonomy" id="1802474"/>
    <lineage>
        <taxon>Bacteria</taxon>
        <taxon>Candidatus Woeseibacteriota</taxon>
    </lineage>
</organism>
<dbReference type="SMART" id="SM00483">
    <property type="entry name" value="POLXc"/>
    <property type="match status" value="1"/>
</dbReference>
<feature type="domain" description="DNA-directed DNA polymerase X" evidence="8">
    <location>
        <begin position="2"/>
        <end position="322"/>
    </location>
</feature>
<dbReference type="GO" id="GO:0042578">
    <property type="term" value="F:phosphoric ester hydrolase activity"/>
    <property type="evidence" value="ECO:0007669"/>
    <property type="project" value="TreeGrafter"/>
</dbReference>
<dbReference type="Pfam" id="PF14791">
    <property type="entry name" value="DNA_pol_B_thumb"/>
    <property type="match status" value="1"/>
</dbReference>
<dbReference type="InterPro" id="IPR016195">
    <property type="entry name" value="Pol/histidinol_Pase-like"/>
</dbReference>
<dbReference type="SUPFAM" id="SSF47802">
    <property type="entry name" value="DNA polymerase beta, N-terminal domain-like"/>
    <property type="match status" value="1"/>
</dbReference>
<keyword evidence="3" id="KW-0548">Nucleotidyltransferase</keyword>
<dbReference type="Proteomes" id="UP000178812">
    <property type="component" value="Unassembled WGS sequence"/>
</dbReference>
<dbReference type="PRINTS" id="PR00870">
    <property type="entry name" value="DNAPOLXBETA"/>
</dbReference>
<sequence length="636" mass="71744">MVTNLEIAQLLRAVAAAYQLKDEDKNRFKIIAYQRAADAVEHASSELKDLWDDGKLDDIPGIGESIASHLDELFRTGKSKHFEEVMKGLPPAMFDLMEIPGIGAKRAFRLSTELRVKSVADLEKAVKEGKIAKLEGFGEESQAEILKSIEDTKAKSKEKRHLLPYAEDIAHEVIEWMKREKAVGRIDPLGSLRRKVLTVGDIDLSVATKNPEKVIDHFTKYPNKKRVLEKGTRTASIILPSGVQVDLMVEAPDAYGALLQHFTGSKHHNIALRNYALKKGLSLSDYGITKLKTQNPKVLKFSREEELYKFLGMDYIQPELREDAGEIEAALRQAQGKLPGLPKLIESKDIKGDLQIHSNFDIETSHDLGESSMEEIIHKASDMGYEYIAFTEHNPSRSKHGDKQIIDILKCKREIVDKINYELQNGSVRLRETMARHSEKIEQINYSIENMNKVSTQKSKIPLRQGYAGLKKVFNSLEIDIMPDGRLPVPDAGMQTLDFALVSIHGSFKLPRDKMTQRVLSALAHPKVKILAHPTGRKLGYREGIELDWPKVFEFAKANDKWLEINAEPMRLDLPDVLVREAVELGIKLTLGTDSHHKDGLENMKYGVSVARRGWATKQDILNTRSLGEFLKLLKI</sequence>
<dbReference type="Pfam" id="PF14716">
    <property type="entry name" value="HHH_8"/>
    <property type="match status" value="1"/>
</dbReference>
<evidence type="ECO:0000256" key="6">
    <source>
        <dbReference type="ARBA" id="ARBA00023204"/>
    </source>
</evidence>
<proteinExistence type="predicted"/>
<dbReference type="GO" id="GO:0006281">
    <property type="term" value="P:DNA repair"/>
    <property type="evidence" value="ECO:0007669"/>
    <property type="project" value="UniProtKB-KW"/>
</dbReference>
<keyword evidence="4" id="KW-0227">DNA damage</keyword>
<gene>
    <name evidence="9" type="ORF">A2125_00815</name>
</gene>
<evidence type="ECO:0000256" key="1">
    <source>
        <dbReference type="ARBA" id="ARBA00012417"/>
    </source>
</evidence>
<keyword evidence="6" id="KW-0234">DNA repair</keyword>
<comment type="catalytic activity">
    <reaction evidence="7">
        <text>DNA(n) + a 2'-deoxyribonucleoside 5'-triphosphate = DNA(n+1) + diphosphate</text>
        <dbReference type="Rhea" id="RHEA:22508"/>
        <dbReference type="Rhea" id="RHEA-COMP:17339"/>
        <dbReference type="Rhea" id="RHEA-COMP:17340"/>
        <dbReference type="ChEBI" id="CHEBI:33019"/>
        <dbReference type="ChEBI" id="CHEBI:61560"/>
        <dbReference type="ChEBI" id="CHEBI:173112"/>
        <dbReference type="EC" id="2.7.7.7"/>
    </reaction>
</comment>
<dbReference type="Gene3D" id="3.30.460.10">
    <property type="entry name" value="Beta Polymerase, domain 2"/>
    <property type="match status" value="1"/>
</dbReference>
<comment type="caution">
    <text evidence="9">The sequence shown here is derived from an EMBL/GenBank/DDBJ whole genome shotgun (WGS) entry which is preliminary data.</text>
</comment>
<keyword evidence="2" id="KW-0808">Transferase</keyword>
<dbReference type="GO" id="GO:0003887">
    <property type="term" value="F:DNA-directed DNA polymerase activity"/>
    <property type="evidence" value="ECO:0007669"/>
    <property type="project" value="UniProtKB-KW"/>
</dbReference>
<evidence type="ECO:0000259" key="8">
    <source>
        <dbReference type="SMART" id="SM00483"/>
    </source>
</evidence>
<dbReference type="InterPro" id="IPR002008">
    <property type="entry name" value="DNA_pol_X_beta-like"/>
</dbReference>
<dbReference type="EC" id="2.7.7.7" evidence="1"/>
<evidence type="ECO:0000256" key="3">
    <source>
        <dbReference type="ARBA" id="ARBA00022695"/>
    </source>
</evidence>
<dbReference type="InterPro" id="IPR002054">
    <property type="entry name" value="DNA-dir_DNA_pol_X"/>
</dbReference>
<evidence type="ECO:0000256" key="4">
    <source>
        <dbReference type="ARBA" id="ARBA00022763"/>
    </source>
</evidence>
<accession>A0A1F7WTM5</accession>
<dbReference type="InterPro" id="IPR029398">
    <property type="entry name" value="PolB_thumb"/>
</dbReference>
<dbReference type="InterPro" id="IPR047967">
    <property type="entry name" value="PolX_PHP"/>
</dbReference>
<dbReference type="Gene3D" id="1.10.150.110">
    <property type="entry name" value="DNA polymerase beta, N-terminal domain-like"/>
    <property type="match status" value="1"/>
</dbReference>
<dbReference type="InterPro" id="IPR037160">
    <property type="entry name" value="DNA_Pol_thumb_sf"/>
</dbReference>
<evidence type="ECO:0000256" key="7">
    <source>
        <dbReference type="ARBA" id="ARBA00049244"/>
    </source>
</evidence>
<dbReference type="InterPro" id="IPR027421">
    <property type="entry name" value="DNA_pol_lamdba_lyase_dom_sf"/>
</dbReference>
<dbReference type="Gene3D" id="3.20.20.140">
    <property type="entry name" value="Metal-dependent hydrolases"/>
    <property type="match status" value="1"/>
</dbReference>
<dbReference type="GO" id="GO:0003677">
    <property type="term" value="F:DNA binding"/>
    <property type="evidence" value="ECO:0007669"/>
    <property type="project" value="InterPro"/>
</dbReference>
<dbReference type="GO" id="GO:0008270">
    <property type="term" value="F:zinc ion binding"/>
    <property type="evidence" value="ECO:0007669"/>
    <property type="project" value="TreeGrafter"/>
</dbReference>
<dbReference type="SUPFAM" id="SSF89550">
    <property type="entry name" value="PHP domain-like"/>
    <property type="match status" value="1"/>
</dbReference>
<dbReference type="InterPro" id="IPR050243">
    <property type="entry name" value="PHP_phosphatase"/>
</dbReference>
<evidence type="ECO:0000313" key="9">
    <source>
        <dbReference type="EMBL" id="OGM05528.1"/>
    </source>
</evidence>
<reference evidence="9 10" key="1">
    <citation type="journal article" date="2016" name="Nat. Commun.">
        <title>Thousands of microbial genomes shed light on interconnected biogeochemical processes in an aquifer system.</title>
        <authorList>
            <person name="Anantharaman K."/>
            <person name="Brown C.T."/>
            <person name="Hug L.A."/>
            <person name="Sharon I."/>
            <person name="Castelle C.J."/>
            <person name="Probst A.J."/>
            <person name="Thomas B.C."/>
            <person name="Singh A."/>
            <person name="Wilkins M.J."/>
            <person name="Karaoz U."/>
            <person name="Brodie E.L."/>
            <person name="Williams K.H."/>
            <person name="Hubbard S.S."/>
            <person name="Banfield J.F."/>
        </authorList>
    </citation>
    <scope>NUCLEOTIDE SEQUENCE [LARGE SCALE GENOMIC DNA]</scope>
</reference>
<evidence type="ECO:0000256" key="5">
    <source>
        <dbReference type="ARBA" id="ARBA00022932"/>
    </source>
</evidence>
<evidence type="ECO:0000256" key="2">
    <source>
        <dbReference type="ARBA" id="ARBA00022679"/>
    </source>
</evidence>
<dbReference type="PANTHER" id="PTHR36928">
    <property type="entry name" value="PHOSPHATASE YCDX-RELATED"/>
    <property type="match status" value="1"/>
</dbReference>
<dbReference type="InterPro" id="IPR010996">
    <property type="entry name" value="HHH_MUS81"/>
</dbReference>
<dbReference type="Gene3D" id="1.10.150.20">
    <property type="entry name" value="5' to 3' exonuclease, C-terminal subdomain"/>
    <property type="match status" value="1"/>
</dbReference>
<dbReference type="Gene3D" id="3.30.210.10">
    <property type="entry name" value="DNA polymerase, thumb domain"/>
    <property type="match status" value="1"/>
</dbReference>
<dbReference type="EMBL" id="MGFM01000034">
    <property type="protein sequence ID" value="OGM05528.1"/>
    <property type="molecule type" value="Genomic_DNA"/>
</dbReference>
<dbReference type="PANTHER" id="PTHR36928:SF1">
    <property type="entry name" value="PHOSPHATASE YCDX-RELATED"/>
    <property type="match status" value="1"/>
</dbReference>
<dbReference type="CDD" id="cd00141">
    <property type="entry name" value="NT_POLXc"/>
    <property type="match status" value="1"/>
</dbReference>
<dbReference type="CDD" id="cd07436">
    <property type="entry name" value="PHP_PolX"/>
    <property type="match status" value="1"/>
</dbReference>